<dbReference type="Gene3D" id="3.40.190.290">
    <property type="match status" value="1"/>
</dbReference>
<dbReference type="InterPro" id="IPR005119">
    <property type="entry name" value="LysR_subst-bd"/>
</dbReference>
<evidence type="ECO:0000256" key="2">
    <source>
        <dbReference type="ARBA" id="ARBA00023015"/>
    </source>
</evidence>
<dbReference type="Proteomes" id="UP000262004">
    <property type="component" value="Chromosome"/>
</dbReference>
<dbReference type="PANTHER" id="PTHR30126:SF39">
    <property type="entry name" value="HTH-TYPE TRANSCRIPTIONAL REGULATOR CYSL"/>
    <property type="match status" value="1"/>
</dbReference>
<sequence length="313" mass="35045">MADRRLRVFYTVVKSGSFTRAAERLGMTQPAVTFQIKQLEEHFDTTLIDRSHRKLRLTPAGEIVFAYAERMILLDDELETRISELTQELRGPLTIGCSTTLAAYWAPRLIEEFKRRHPNVTPRLIVGNSELTQNRVANRELDMGMIEIVADDPHIEEIPAGRDELWAIFAPGHPLAKSGKKRVTAHDLAQYPLIQRDPGNAIRELAEQFFENAGIDPASLNVAAEIGTLAGVKHLAAAGIGVAIASRAALLEEIRAADLRALPLDPPLYTPFVIIIPKDKFRSRKINVFAEFARERLQAMERSLPKAEFFFGS</sequence>
<dbReference type="EMBL" id="AP018558">
    <property type="protein sequence ID" value="BBD77297.1"/>
    <property type="molecule type" value="Genomic_DNA"/>
</dbReference>
<dbReference type="SUPFAM" id="SSF53850">
    <property type="entry name" value="Periplasmic binding protein-like II"/>
    <property type="match status" value="1"/>
</dbReference>
<gene>
    <name evidence="6" type="ORF">HPTL_1033</name>
</gene>
<evidence type="ECO:0000259" key="5">
    <source>
        <dbReference type="PROSITE" id="PS50931"/>
    </source>
</evidence>
<dbReference type="SUPFAM" id="SSF46785">
    <property type="entry name" value="Winged helix' DNA-binding domain"/>
    <property type="match status" value="1"/>
</dbReference>
<dbReference type="PRINTS" id="PR00039">
    <property type="entry name" value="HTHLYSR"/>
</dbReference>
<feature type="domain" description="HTH lysR-type" evidence="5">
    <location>
        <begin position="1"/>
        <end position="58"/>
    </location>
</feature>
<keyword evidence="2" id="KW-0805">Transcription regulation</keyword>
<dbReference type="InterPro" id="IPR036390">
    <property type="entry name" value="WH_DNA-bd_sf"/>
</dbReference>
<dbReference type="OrthoDB" id="9771171at2"/>
<protein>
    <submittedName>
        <fullName evidence="6">Transcriptional regulator, LysR family</fullName>
    </submittedName>
</protein>
<dbReference type="RefSeq" id="WP_119335045.1">
    <property type="nucleotide sequence ID" value="NZ_AP018558.1"/>
</dbReference>
<dbReference type="PANTHER" id="PTHR30126">
    <property type="entry name" value="HTH-TYPE TRANSCRIPTIONAL REGULATOR"/>
    <property type="match status" value="1"/>
</dbReference>
<evidence type="ECO:0000256" key="3">
    <source>
        <dbReference type="ARBA" id="ARBA00023125"/>
    </source>
</evidence>
<proteinExistence type="inferred from homology"/>
<name>A0A2Z6DXW6_HYDTE</name>
<organism evidence="6 7">
    <name type="scientific">Hydrogenophilus thermoluteolus</name>
    <name type="common">Pseudomonas hydrogenothermophila</name>
    <dbReference type="NCBI Taxonomy" id="297"/>
    <lineage>
        <taxon>Bacteria</taxon>
        <taxon>Pseudomonadati</taxon>
        <taxon>Pseudomonadota</taxon>
        <taxon>Hydrogenophilia</taxon>
        <taxon>Hydrogenophilales</taxon>
        <taxon>Hydrogenophilaceae</taxon>
        <taxon>Hydrogenophilus</taxon>
    </lineage>
</organism>
<dbReference type="Pfam" id="PF03466">
    <property type="entry name" value="LysR_substrate"/>
    <property type="match status" value="1"/>
</dbReference>
<dbReference type="KEGG" id="htl:HPTL_1033"/>
<keyword evidence="4" id="KW-0804">Transcription</keyword>
<comment type="similarity">
    <text evidence="1">Belongs to the LysR transcriptional regulatory family.</text>
</comment>
<accession>A0A2Z6DXW6</accession>
<dbReference type="InterPro" id="IPR000847">
    <property type="entry name" value="LysR_HTH_N"/>
</dbReference>
<keyword evidence="7" id="KW-1185">Reference proteome</keyword>
<dbReference type="Pfam" id="PF00126">
    <property type="entry name" value="HTH_1"/>
    <property type="match status" value="1"/>
</dbReference>
<dbReference type="GO" id="GO:0000976">
    <property type="term" value="F:transcription cis-regulatory region binding"/>
    <property type="evidence" value="ECO:0007669"/>
    <property type="project" value="TreeGrafter"/>
</dbReference>
<dbReference type="FunFam" id="1.10.10.10:FF:000001">
    <property type="entry name" value="LysR family transcriptional regulator"/>
    <property type="match status" value="1"/>
</dbReference>
<evidence type="ECO:0000313" key="6">
    <source>
        <dbReference type="EMBL" id="BBD77297.1"/>
    </source>
</evidence>
<dbReference type="PROSITE" id="PS50931">
    <property type="entry name" value="HTH_LYSR"/>
    <property type="match status" value="1"/>
</dbReference>
<dbReference type="GO" id="GO:0003700">
    <property type="term" value="F:DNA-binding transcription factor activity"/>
    <property type="evidence" value="ECO:0007669"/>
    <property type="project" value="InterPro"/>
</dbReference>
<dbReference type="Gene3D" id="1.10.10.10">
    <property type="entry name" value="Winged helix-like DNA-binding domain superfamily/Winged helix DNA-binding domain"/>
    <property type="match status" value="1"/>
</dbReference>
<evidence type="ECO:0000256" key="1">
    <source>
        <dbReference type="ARBA" id="ARBA00009437"/>
    </source>
</evidence>
<evidence type="ECO:0000313" key="7">
    <source>
        <dbReference type="Proteomes" id="UP000262004"/>
    </source>
</evidence>
<keyword evidence="3" id="KW-0238">DNA-binding</keyword>
<evidence type="ECO:0000256" key="4">
    <source>
        <dbReference type="ARBA" id="ARBA00023163"/>
    </source>
</evidence>
<reference evidence="6 7" key="1">
    <citation type="submission" date="2018-04" db="EMBL/GenBank/DDBJ databases">
        <title>Complete genome sequence of Hydrogenophilus thermoluteolus TH-1.</title>
        <authorList>
            <person name="Arai H."/>
        </authorList>
    </citation>
    <scope>NUCLEOTIDE SEQUENCE [LARGE SCALE GENOMIC DNA]</scope>
    <source>
        <strain evidence="6 7">TH-1</strain>
    </source>
</reference>
<dbReference type="AlphaFoldDB" id="A0A2Z6DXW6"/>
<dbReference type="InterPro" id="IPR036388">
    <property type="entry name" value="WH-like_DNA-bd_sf"/>
</dbReference>